<dbReference type="InterPro" id="IPR003958">
    <property type="entry name" value="CBFA_NFYB_domain"/>
</dbReference>
<dbReference type="InterPro" id="IPR009072">
    <property type="entry name" value="Histone-fold"/>
</dbReference>
<dbReference type="PANTHER" id="PTHR10252:SF54">
    <property type="entry name" value="CHROMATIN ACCESSIBILITY COMPLEX PROTEIN 1"/>
    <property type="match status" value="1"/>
</dbReference>
<evidence type="ECO:0000256" key="2">
    <source>
        <dbReference type="ARBA" id="ARBA00023242"/>
    </source>
</evidence>
<comment type="caution">
    <text evidence="5">The sequence shown here is derived from an EMBL/GenBank/DDBJ whole genome shotgun (WGS) entry which is preliminary data.</text>
</comment>
<dbReference type="Pfam" id="PF00808">
    <property type="entry name" value="CBFD_NFYB_HMF"/>
    <property type="match status" value="1"/>
</dbReference>
<dbReference type="GO" id="GO:0008623">
    <property type="term" value="C:CHRAC"/>
    <property type="evidence" value="ECO:0007669"/>
    <property type="project" value="TreeGrafter"/>
</dbReference>
<feature type="region of interest" description="Disordered" evidence="3">
    <location>
        <begin position="102"/>
        <end position="136"/>
    </location>
</feature>
<evidence type="ECO:0000313" key="5">
    <source>
        <dbReference type="EMBL" id="KAF7265683.1"/>
    </source>
</evidence>
<keyword evidence="6" id="KW-1185">Reference proteome</keyword>
<dbReference type="GO" id="GO:0046982">
    <property type="term" value="F:protein heterodimerization activity"/>
    <property type="evidence" value="ECO:0007669"/>
    <property type="project" value="InterPro"/>
</dbReference>
<evidence type="ECO:0000256" key="1">
    <source>
        <dbReference type="ARBA" id="ARBA00004123"/>
    </source>
</evidence>
<evidence type="ECO:0000259" key="4">
    <source>
        <dbReference type="Pfam" id="PF00808"/>
    </source>
</evidence>
<gene>
    <name evidence="5" type="ORF">GWI33_020767</name>
</gene>
<keyword evidence="2" id="KW-0539">Nucleus</keyword>
<evidence type="ECO:0000256" key="3">
    <source>
        <dbReference type="SAM" id="MobiDB-lite"/>
    </source>
</evidence>
<dbReference type="CDD" id="cd22924">
    <property type="entry name" value="HFD_CHRAC1-like"/>
    <property type="match status" value="1"/>
</dbReference>
<accession>A0A834HQN4</accession>
<dbReference type="OrthoDB" id="1291358at2759"/>
<proteinExistence type="predicted"/>
<dbReference type="PANTHER" id="PTHR10252">
    <property type="entry name" value="HISTONE-LIKE TRANSCRIPTION FACTOR CCAAT-RELATED"/>
    <property type="match status" value="1"/>
</dbReference>
<name>A0A834HQN4_RHYFE</name>
<dbReference type="EMBL" id="JAACXV010014584">
    <property type="protein sequence ID" value="KAF7265683.1"/>
    <property type="molecule type" value="Genomic_DNA"/>
</dbReference>
<protein>
    <recommendedName>
        <fullName evidence="4">Transcription factor CBF/NF-Y/archaeal histone domain-containing protein</fullName>
    </recommendedName>
</protein>
<comment type="subcellular location">
    <subcellularLocation>
        <location evidence="1">Nucleus</location>
    </subcellularLocation>
</comment>
<dbReference type="InterPro" id="IPR050568">
    <property type="entry name" value="Transcr_DNA_Rep_Reg"/>
</dbReference>
<feature type="domain" description="Transcription factor CBF/NF-Y/archaeal histone" evidence="4">
    <location>
        <begin position="11"/>
        <end position="71"/>
    </location>
</feature>
<dbReference type="GO" id="GO:0006261">
    <property type="term" value="P:DNA-templated DNA replication"/>
    <property type="evidence" value="ECO:0007669"/>
    <property type="project" value="TreeGrafter"/>
</dbReference>
<dbReference type="SUPFAM" id="SSF47113">
    <property type="entry name" value="Histone-fold"/>
    <property type="match status" value="1"/>
</dbReference>
<dbReference type="GO" id="GO:0006338">
    <property type="term" value="P:chromatin remodeling"/>
    <property type="evidence" value="ECO:0007669"/>
    <property type="project" value="TreeGrafter"/>
</dbReference>
<dbReference type="Proteomes" id="UP000625711">
    <property type="component" value="Unassembled WGS sequence"/>
</dbReference>
<dbReference type="Gene3D" id="1.10.20.10">
    <property type="entry name" value="Histone, subunit A"/>
    <property type="match status" value="1"/>
</dbReference>
<evidence type="ECO:0000313" key="6">
    <source>
        <dbReference type="Proteomes" id="UP000625711"/>
    </source>
</evidence>
<sequence length="136" mass="15179">MDAKFTTKPVLPVGRVNTIMKSSSDVETVSKESSVIMSKATELFIRSLTQEGYNETNSGRKLDYKHLSSVVHSNERYNFLRDILPKKITVLEFKKLMAAKQAVERTSDAEETSSDEESSSEGSSVSHSSDELQKNI</sequence>
<dbReference type="AlphaFoldDB" id="A0A834HQN4"/>
<organism evidence="5 6">
    <name type="scientific">Rhynchophorus ferrugineus</name>
    <name type="common">Red palm weevil</name>
    <name type="synonym">Curculio ferrugineus</name>
    <dbReference type="NCBI Taxonomy" id="354439"/>
    <lineage>
        <taxon>Eukaryota</taxon>
        <taxon>Metazoa</taxon>
        <taxon>Ecdysozoa</taxon>
        <taxon>Arthropoda</taxon>
        <taxon>Hexapoda</taxon>
        <taxon>Insecta</taxon>
        <taxon>Pterygota</taxon>
        <taxon>Neoptera</taxon>
        <taxon>Endopterygota</taxon>
        <taxon>Coleoptera</taxon>
        <taxon>Polyphaga</taxon>
        <taxon>Cucujiformia</taxon>
        <taxon>Curculionidae</taxon>
        <taxon>Dryophthorinae</taxon>
        <taxon>Rhynchophorus</taxon>
    </lineage>
</organism>
<reference evidence="5" key="1">
    <citation type="submission" date="2020-08" db="EMBL/GenBank/DDBJ databases">
        <title>Genome sequencing and assembly of the red palm weevil Rhynchophorus ferrugineus.</title>
        <authorList>
            <person name="Dias G.B."/>
            <person name="Bergman C.M."/>
            <person name="Manee M."/>
        </authorList>
    </citation>
    <scope>NUCLEOTIDE SEQUENCE</scope>
    <source>
        <strain evidence="5">AA-2017</strain>
        <tissue evidence="5">Whole larva</tissue>
    </source>
</reference>
<feature type="compositionally biased region" description="Acidic residues" evidence="3">
    <location>
        <begin position="109"/>
        <end position="119"/>
    </location>
</feature>